<dbReference type="EMBL" id="JABAFX010000046">
    <property type="protein sequence ID" value="NME58287.1"/>
    <property type="molecule type" value="Genomic_DNA"/>
</dbReference>
<dbReference type="SUPFAM" id="SSF53448">
    <property type="entry name" value="Nucleotide-diphospho-sugar transferases"/>
    <property type="match status" value="1"/>
</dbReference>
<dbReference type="InterPro" id="IPR001173">
    <property type="entry name" value="Glyco_trans_2-like"/>
</dbReference>
<reference evidence="2 3" key="1">
    <citation type="submission" date="2020-04" db="EMBL/GenBank/DDBJ databases">
        <authorList>
            <person name="Hitch T.C.A."/>
            <person name="Wylensek D."/>
            <person name="Clavel T."/>
        </authorList>
    </citation>
    <scope>NUCLEOTIDE SEQUENCE [LARGE SCALE GENOMIC DNA]</scope>
    <source>
        <strain evidence="2 3">BSM-383-APC-5F</strain>
    </source>
</reference>
<dbReference type="PANTHER" id="PTHR22916">
    <property type="entry name" value="GLYCOSYLTRANSFERASE"/>
    <property type="match status" value="1"/>
</dbReference>
<dbReference type="RefSeq" id="WP_168934231.1">
    <property type="nucleotide sequence ID" value="NZ_JABAFX010000046.1"/>
</dbReference>
<dbReference type="Gene3D" id="3.90.550.10">
    <property type="entry name" value="Spore Coat Polysaccharide Biosynthesis Protein SpsA, Chain A"/>
    <property type="match status" value="1"/>
</dbReference>
<gene>
    <name evidence="2" type="ORF">HF855_13035</name>
</gene>
<dbReference type="CDD" id="cd00761">
    <property type="entry name" value="Glyco_tranf_GTA_type"/>
    <property type="match status" value="1"/>
</dbReference>
<dbReference type="Proteomes" id="UP000580130">
    <property type="component" value="Unassembled WGS sequence"/>
</dbReference>
<dbReference type="AlphaFoldDB" id="A0A848CT63"/>
<feature type="domain" description="Glycosyltransferase 2-like" evidence="1">
    <location>
        <begin position="5"/>
        <end position="112"/>
    </location>
</feature>
<keyword evidence="2" id="KW-0808">Transferase</keyword>
<sequence length="298" mass="34979">MVKITVFTPTYNRAYIISNLYKSLQRQTVCDFEWLIVDDGSSDNTQELVNRWQKEENGFAIYYHWQENGGKCRAINKALEYANGELFFTVDSDDYLTDDAIEKIINWERDLPKGEKYCGVAGNLGTSPTETPNTIFPGNYYEGTLLDRYKNVDGERAIVFYTEIHRKFKYPEFPGEKFMTEAVVYNRIAAAGYKIRFYNDIIWIYKYIEDGLTKSGNTVFINNPRGFGLWLQERARFQKYSILKRTKMYYTFTCDLSSRYNCRLIAESIGAPVLWIRLMNIIHAGRRVFKNTREKNND</sequence>
<dbReference type="Pfam" id="PF00535">
    <property type="entry name" value="Glycos_transf_2"/>
    <property type="match status" value="1"/>
</dbReference>
<accession>A0A848CT63</accession>
<organism evidence="2 3">
    <name type="scientific">Dorea formicigenerans</name>
    <dbReference type="NCBI Taxonomy" id="39486"/>
    <lineage>
        <taxon>Bacteria</taxon>
        <taxon>Bacillati</taxon>
        <taxon>Bacillota</taxon>
        <taxon>Clostridia</taxon>
        <taxon>Lachnospirales</taxon>
        <taxon>Lachnospiraceae</taxon>
        <taxon>Dorea</taxon>
    </lineage>
</organism>
<comment type="caution">
    <text evidence="2">The sequence shown here is derived from an EMBL/GenBank/DDBJ whole genome shotgun (WGS) entry which is preliminary data.</text>
</comment>
<dbReference type="PANTHER" id="PTHR22916:SF3">
    <property type="entry name" value="UDP-GLCNAC:BETAGAL BETA-1,3-N-ACETYLGLUCOSAMINYLTRANSFERASE-LIKE PROTEIN 1"/>
    <property type="match status" value="1"/>
</dbReference>
<dbReference type="GO" id="GO:0016758">
    <property type="term" value="F:hexosyltransferase activity"/>
    <property type="evidence" value="ECO:0007669"/>
    <property type="project" value="UniProtKB-ARBA"/>
</dbReference>
<name>A0A848CT63_9FIRM</name>
<evidence type="ECO:0000313" key="3">
    <source>
        <dbReference type="Proteomes" id="UP000580130"/>
    </source>
</evidence>
<proteinExistence type="predicted"/>
<dbReference type="InterPro" id="IPR029044">
    <property type="entry name" value="Nucleotide-diphossugar_trans"/>
</dbReference>
<protein>
    <submittedName>
        <fullName evidence="2">Glycosyltransferase family 2 protein</fullName>
    </submittedName>
</protein>
<evidence type="ECO:0000259" key="1">
    <source>
        <dbReference type="Pfam" id="PF00535"/>
    </source>
</evidence>
<evidence type="ECO:0000313" key="2">
    <source>
        <dbReference type="EMBL" id="NME58287.1"/>
    </source>
</evidence>